<evidence type="ECO:0000256" key="7">
    <source>
        <dbReference type="SAM" id="MobiDB-lite"/>
    </source>
</evidence>
<dbReference type="STRING" id="675864.SAMN04489747_0494"/>
<reference evidence="11 12" key="1">
    <citation type="submission" date="2016-10" db="EMBL/GenBank/DDBJ databases">
        <authorList>
            <person name="de Groot N.N."/>
        </authorList>
    </citation>
    <scope>NUCLEOTIDE SEQUENCE [LARGE SCALE GENOMIC DNA]</scope>
    <source>
        <strain evidence="11 12">MON 2.2</strain>
    </source>
</reference>
<dbReference type="RefSeq" id="WP_090590307.1">
    <property type="nucleotide sequence ID" value="NZ_LT629688.1"/>
</dbReference>
<dbReference type="SUPFAM" id="SSF51445">
    <property type="entry name" value="(Trans)glycosidases"/>
    <property type="match status" value="1"/>
</dbReference>
<dbReference type="Proteomes" id="UP000198546">
    <property type="component" value="Chromosome i"/>
</dbReference>
<sequence length="813" mass="90788">MTQSTALTSWQVRAGKGPVPEALRGIEVAATVPGSVHTDLMAAGLIADPYLDTNELLQGWIGRTDWHYRTTLDLTDTTAERADLVLLGLDTVARVSVDGEPLLETSNMHRTHRVDVSRWRGSSAELTIDFSAPVPAANRASLELGPRPHTNHHPYNALRKMACSFGWDWGPDTTTSGPWRPVLVETWHTARLAAVRPTPRVDEDDRGVVDVVVEMERAEGSTEPLTVELVCGDVSHRVEVPPGDTGVRTSLDAGTVRRWWPRGHGEPHLYDLQVRLLSDEVELDATTQRIGFRTITVDTTPDEAGTPFTVVVNGRPVFVRGVNWIPDDAFPHRVDRARYAARLTQAEEAGVNLVRVWGGGIYEDDAFYDECDERGLMVWQDFLFACAAYAEEEPLRGEVVAEVRDNVTRLMPHPSLVLWNGNNENLWGHEDWQWKERLDGRTWGEGYYSELLPRLVEQLDPGRPYTPGSPFTPDSAGEHHPNDPRHGSVHVWDVWNARDWTAYLEYRPRFVAEFGWQAPPTWATLRRSIADDPMTPESPGMLVHQKAGEGHTKLVRGLVPHLREPVAMEAWHWAMQLNQARALRTGIEHFRSLWPHCAGTVWWQLNDCWPVTSWAVVDGDGRRKPSFYALRHAYADRILVLGHEDEQLVVTAVNDTDEDWAGSLRLVRLEVGGDVLAEEGREVAVPARSASRWPVGGPGLLQDPARELVLAELDGVRGWHFGTEDRDGVRPEATLETEVLEVDGGYEVRVTARTLVRDLVLLADAVAPDAVVDDMLLTLLPGETHTFTVRTGERLSPDALVAPVVLRSVNQLV</sequence>
<dbReference type="EC" id="3.2.1.25" evidence="3"/>
<dbReference type="SUPFAM" id="SSF49303">
    <property type="entry name" value="beta-Galactosidase/glucuronidase domain"/>
    <property type="match status" value="2"/>
</dbReference>
<dbReference type="InterPro" id="IPR050887">
    <property type="entry name" value="Beta-mannosidase_GH2"/>
</dbReference>
<dbReference type="Gene3D" id="2.60.120.260">
    <property type="entry name" value="Galactose-binding domain-like"/>
    <property type="match status" value="1"/>
</dbReference>
<feature type="domain" description="Glycoside hydrolase family 2 immunoglobulin-like beta-sandwich" evidence="8">
    <location>
        <begin position="191"/>
        <end position="293"/>
    </location>
</feature>
<dbReference type="InterPro" id="IPR017853">
    <property type="entry name" value="GH"/>
</dbReference>
<dbReference type="InterPro" id="IPR013783">
    <property type="entry name" value="Ig-like_fold"/>
</dbReference>
<gene>
    <name evidence="11" type="ORF">SAMN04489747_0494</name>
</gene>
<dbReference type="Pfam" id="PF00703">
    <property type="entry name" value="Glyco_hydro_2"/>
    <property type="match status" value="1"/>
</dbReference>
<evidence type="ECO:0000259" key="10">
    <source>
        <dbReference type="Pfam" id="PF22666"/>
    </source>
</evidence>
<dbReference type="GO" id="GO:0006516">
    <property type="term" value="P:glycoprotein catabolic process"/>
    <property type="evidence" value="ECO:0007669"/>
    <property type="project" value="TreeGrafter"/>
</dbReference>
<dbReference type="Gene3D" id="3.20.20.80">
    <property type="entry name" value="Glycosidases"/>
    <property type="match status" value="1"/>
</dbReference>
<dbReference type="PANTHER" id="PTHR43730">
    <property type="entry name" value="BETA-MANNOSIDASE"/>
    <property type="match status" value="1"/>
</dbReference>
<dbReference type="EMBL" id="LT629688">
    <property type="protein sequence ID" value="SDD22762.1"/>
    <property type="molecule type" value="Genomic_DNA"/>
</dbReference>
<dbReference type="InterPro" id="IPR041625">
    <property type="entry name" value="Beta-mannosidase_Ig"/>
</dbReference>
<organism evidence="11 12">
    <name type="scientific">Auraticoccus monumenti</name>
    <dbReference type="NCBI Taxonomy" id="675864"/>
    <lineage>
        <taxon>Bacteria</taxon>
        <taxon>Bacillati</taxon>
        <taxon>Actinomycetota</taxon>
        <taxon>Actinomycetes</taxon>
        <taxon>Propionibacteriales</taxon>
        <taxon>Propionibacteriaceae</taxon>
        <taxon>Auraticoccus</taxon>
    </lineage>
</organism>
<dbReference type="SUPFAM" id="SSF49785">
    <property type="entry name" value="Galactose-binding domain-like"/>
    <property type="match status" value="1"/>
</dbReference>
<keyword evidence="4" id="KW-0378">Hydrolase</keyword>
<comment type="catalytic activity">
    <reaction evidence="1">
        <text>Hydrolysis of terminal, non-reducing beta-D-mannose residues in beta-D-mannosides.</text>
        <dbReference type="EC" id="3.2.1.25"/>
    </reaction>
</comment>
<evidence type="ECO:0000313" key="11">
    <source>
        <dbReference type="EMBL" id="SDD22762.1"/>
    </source>
</evidence>
<feature type="domain" description="Beta-mannosidase-like galactose-binding" evidence="10">
    <location>
        <begin position="10"/>
        <end position="180"/>
    </location>
</feature>
<dbReference type="GO" id="GO:0004567">
    <property type="term" value="F:beta-mannosidase activity"/>
    <property type="evidence" value="ECO:0007669"/>
    <property type="project" value="UniProtKB-EC"/>
</dbReference>
<keyword evidence="12" id="KW-1185">Reference proteome</keyword>
<keyword evidence="6" id="KW-0326">Glycosidase</keyword>
<dbReference type="Pfam" id="PF17753">
    <property type="entry name" value="Ig_mannosidase"/>
    <property type="match status" value="1"/>
</dbReference>
<evidence type="ECO:0000256" key="1">
    <source>
        <dbReference type="ARBA" id="ARBA00000829"/>
    </source>
</evidence>
<keyword evidence="5" id="KW-0325">Glycoprotein</keyword>
<evidence type="ECO:0000259" key="8">
    <source>
        <dbReference type="Pfam" id="PF00703"/>
    </source>
</evidence>
<protein>
    <recommendedName>
        <fullName evidence="3">beta-mannosidase</fullName>
        <ecNumber evidence="3">3.2.1.25</ecNumber>
    </recommendedName>
</protein>
<dbReference type="InterPro" id="IPR054593">
    <property type="entry name" value="Beta-mannosidase-like_N2"/>
</dbReference>
<evidence type="ECO:0000259" key="9">
    <source>
        <dbReference type="Pfam" id="PF17753"/>
    </source>
</evidence>
<dbReference type="InterPro" id="IPR008979">
    <property type="entry name" value="Galactose-bd-like_sf"/>
</dbReference>
<evidence type="ECO:0000256" key="4">
    <source>
        <dbReference type="ARBA" id="ARBA00022801"/>
    </source>
</evidence>
<dbReference type="AlphaFoldDB" id="A0A1G6T0X8"/>
<dbReference type="OrthoDB" id="9758603at2"/>
<dbReference type="Pfam" id="PF22666">
    <property type="entry name" value="Glyco_hydro_2_N2"/>
    <property type="match status" value="1"/>
</dbReference>
<dbReference type="InterPro" id="IPR006102">
    <property type="entry name" value="Ig-like_GH2"/>
</dbReference>
<evidence type="ECO:0000313" key="12">
    <source>
        <dbReference type="Proteomes" id="UP000198546"/>
    </source>
</evidence>
<evidence type="ECO:0000256" key="5">
    <source>
        <dbReference type="ARBA" id="ARBA00023180"/>
    </source>
</evidence>
<dbReference type="InterPro" id="IPR036156">
    <property type="entry name" value="Beta-gal/glucu_dom_sf"/>
</dbReference>
<dbReference type="Gene3D" id="2.60.40.10">
    <property type="entry name" value="Immunoglobulins"/>
    <property type="match status" value="2"/>
</dbReference>
<feature type="region of interest" description="Disordered" evidence="7">
    <location>
        <begin position="462"/>
        <end position="484"/>
    </location>
</feature>
<name>A0A1G6T0X8_9ACTN</name>
<dbReference type="PANTHER" id="PTHR43730:SF1">
    <property type="entry name" value="BETA-MANNOSIDASE"/>
    <property type="match status" value="1"/>
</dbReference>
<comment type="similarity">
    <text evidence="2">Belongs to the glycosyl hydrolase 2 family.</text>
</comment>
<dbReference type="GO" id="GO:0005975">
    <property type="term" value="P:carbohydrate metabolic process"/>
    <property type="evidence" value="ECO:0007669"/>
    <property type="project" value="InterPro"/>
</dbReference>
<dbReference type="FunFam" id="3.20.20.80:FF:000050">
    <property type="entry name" value="Beta-mannosidase B"/>
    <property type="match status" value="1"/>
</dbReference>
<proteinExistence type="inferred from homology"/>
<accession>A0A1G6T0X8</accession>
<evidence type="ECO:0000256" key="6">
    <source>
        <dbReference type="ARBA" id="ARBA00023295"/>
    </source>
</evidence>
<feature type="domain" description="Beta-mannosidase Ig-fold" evidence="9">
    <location>
        <begin position="732"/>
        <end position="810"/>
    </location>
</feature>
<evidence type="ECO:0000256" key="3">
    <source>
        <dbReference type="ARBA" id="ARBA00012754"/>
    </source>
</evidence>
<evidence type="ECO:0000256" key="2">
    <source>
        <dbReference type="ARBA" id="ARBA00007401"/>
    </source>
</evidence>